<keyword evidence="2" id="KW-1185">Reference proteome</keyword>
<dbReference type="EMBL" id="CP095074">
    <property type="protein sequence ID" value="UOQ91735.1"/>
    <property type="molecule type" value="Genomic_DNA"/>
</dbReference>
<reference evidence="1 2" key="1">
    <citation type="submission" date="2022-04" db="EMBL/GenBank/DDBJ databases">
        <title>Halobacillus sp. isolated from saltern.</title>
        <authorList>
            <person name="Won M."/>
            <person name="Lee C.-M."/>
            <person name="Woen H.-Y."/>
            <person name="Kwon S.-W."/>
        </authorList>
    </citation>
    <scope>NUCLEOTIDE SEQUENCE [LARGE SCALE GENOMIC DNA]</scope>
    <source>
        <strain evidence="1 2">SSTM10-2</strain>
    </source>
</reference>
<evidence type="ECO:0000313" key="2">
    <source>
        <dbReference type="Proteomes" id="UP000831880"/>
    </source>
</evidence>
<accession>A0ABY4GU93</accession>
<gene>
    <name evidence="1" type="ORF">MUO14_14430</name>
</gene>
<evidence type="ECO:0000313" key="1">
    <source>
        <dbReference type="EMBL" id="UOQ91735.1"/>
    </source>
</evidence>
<organism evidence="1 2">
    <name type="scientific">Halobacillus shinanisalinarum</name>
    <dbReference type="NCBI Taxonomy" id="2932258"/>
    <lineage>
        <taxon>Bacteria</taxon>
        <taxon>Bacillati</taxon>
        <taxon>Bacillota</taxon>
        <taxon>Bacilli</taxon>
        <taxon>Bacillales</taxon>
        <taxon>Bacillaceae</taxon>
        <taxon>Halobacillus</taxon>
    </lineage>
</organism>
<proteinExistence type="predicted"/>
<dbReference type="Proteomes" id="UP000831880">
    <property type="component" value="Chromosome"/>
</dbReference>
<sequence>MYSNAVMKRIRSALGREASPATDSYIASLTKVEAMDLYLQDYGEEISPSEIRRVILEIFRINLEGYLV</sequence>
<dbReference type="RefSeq" id="WP_244751346.1">
    <property type="nucleotide sequence ID" value="NZ_CP095074.1"/>
</dbReference>
<name>A0ABY4GU93_9BACI</name>
<protein>
    <submittedName>
        <fullName evidence="1">Uncharacterized protein</fullName>
    </submittedName>
</protein>